<dbReference type="PANTHER" id="PTHR30288:SF0">
    <property type="entry name" value="FLAGELLAR HOOK-ASSOCIATED PROTEIN 2"/>
    <property type="match status" value="1"/>
</dbReference>
<comment type="function">
    <text evidence="5">Required for morphogenesis and for the elongation of the flagellar filament by facilitating polymerization of the flagellin monomers at the tip of growing filament. Forms a capping structure, which prevents flagellin subunits (transported through the central channel of the flagellum) from leaking out without polymerization at the distal end.</text>
</comment>
<keyword evidence="4 5" id="KW-0975">Bacterial flagellum</keyword>
<sequence length="451" mass="47056">MATLDPVTTATQLATAYTQPLQTQITTQTQNAQKESTALNTLRSALSAFDSALSSLSSSKGLKQFTASFNTAGIATATTTSKAQAGSYQFHVEQLATAHQLVFEDLPAVPVALGGPITVQLQDGSSFNVNLVAADSDSDGTISQSEIARAINQANDNQGKVVASVVTSGGQTQLLLSSSKTGEGGEITIDASGLPAGALQDAFNSSRELTAAQDAVVWLGGQGGVRMQQASNTFTSIEGVSLTFTRAMTATEAPLTLTVSDDASGTAGKVEEFVKAYNTLRTALDSLTKAGGENSSGGVFASDAGIRALSSKLNSLLRAEYDGVSLTQLGVKGDRNGQLSLDKDRLEKALLADPAALDKVFGSASVSAPTGLLGGMSKYLDQWLTSGSGQIASRQNSIQIQQKNLSARQTRLDAQYDSYYQRYLQQFTQLATLQAQMEHTSGLFAQVSMGS</sequence>
<evidence type="ECO:0000313" key="9">
    <source>
        <dbReference type="Proteomes" id="UP000445000"/>
    </source>
</evidence>
<organism evidence="8 9">
    <name type="scientific">Steroidobacter agaridevorans</name>
    <dbReference type="NCBI Taxonomy" id="2695856"/>
    <lineage>
        <taxon>Bacteria</taxon>
        <taxon>Pseudomonadati</taxon>
        <taxon>Pseudomonadota</taxon>
        <taxon>Gammaproteobacteria</taxon>
        <taxon>Steroidobacterales</taxon>
        <taxon>Steroidobacteraceae</taxon>
        <taxon>Steroidobacter</taxon>
    </lineage>
</organism>
<evidence type="ECO:0000256" key="2">
    <source>
        <dbReference type="ARBA" id="ARBA00011255"/>
    </source>
</evidence>
<dbReference type="InterPro" id="IPR018247">
    <property type="entry name" value="EF_Hand_1_Ca_BS"/>
</dbReference>
<accession>A0A829YLT1</accession>
<evidence type="ECO:0000256" key="4">
    <source>
        <dbReference type="ARBA" id="ARBA00023143"/>
    </source>
</evidence>
<keyword evidence="5" id="KW-0964">Secreted</keyword>
<dbReference type="Proteomes" id="UP000445000">
    <property type="component" value="Unassembled WGS sequence"/>
</dbReference>
<evidence type="ECO:0000313" key="8">
    <source>
        <dbReference type="EMBL" id="GFE84394.1"/>
    </source>
</evidence>
<dbReference type="InterPro" id="IPR003481">
    <property type="entry name" value="FliD_N"/>
</dbReference>
<keyword evidence="8" id="KW-0969">Cilium</keyword>
<evidence type="ECO:0000259" key="7">
    <source>
        <dbReference type="Pfam" id="PF07195"/>
    </source>
</evidence>
<dbReference type="GO" id="GO:0009421">
    <property type="term" value="C:bacterial-type flagellum filament cap"/>
    <property type="evidence" value="ECO:0007669"/>
    <property type="project" value="InterPro"/>
</dbReference>
<feature type="domain" description="Flagellar hook-associated protein 2 C-terminal" evidence="7">
    <location>
        <begin position="212"/>
        <end position="438"/>
    </location>
</feature>
<comment type="subunit">
    <text evidence="2 5">Homopentamer.</text>
</comment>
<evidence type="ECO:0000256" key="3">
    <source>
        <dbReference type="ARBA" id="ARBA00023054"/>
    </source>
</evidence>
<dbReference type="GO" id="GO:0007155">
    <property type="term" value="P:cell adhesion"/>
    <property type="evidence" value="ECO:0007669"/>
    <property type="project" value="InterPro"/>
</dbReference>
<reference evidence="9" key="1">
    <citation type="submission" date="2020-01" db="EMBL/GenBank/DDBJ databases">
        <title>'Steroidobacter agaridevorans' sp. nov., agar-degrading bacteria isolated from rhizosphere soils.</title>
        <authorList>
            <person name="Ikenaga M."/>
            <person name="Kataoka M."/>
            <person name="Murouchi A."/>
            <person name="Katsuragi S."/>
            <person name="Sakai M."/>
        </authorList>
    </citation>
    <scope>NUCLEOTIDE SEQUENCE [LARGE SCALE GENOMIC DNA]</scope>
    <source>
        <strain evidence="9">YU21-B</strain>
    </source>
</reference>
<dbReference type="InterPro" id="IPR040026">
    <property type="entry name" value="FliD"/>
</dbReference>
<keyword evidence="8" id="KW-0966">Cell projection</keyword>
<name>A0A829YLT1_9GAMM</name>
<dbReference type="RefSeq" id="WP_161815973.1">
    <property type="nucleotide sequence ID" value="NZ_BLJN01000008.1"/>
</dbReference>
<proteinExistence type="inferred from homology"/>
<dbReference type="InterPro" id="IPR010809">
    <property type="entry name" value="FliD_C"/>
</dbReference>
<gene>
    <name evidence="8" type="primary">fliDL</name>
    <name evidence="8" type="ORF">GCM10011487_63940</name>
</gene>
<keyword evidence="9" id="KW-1185">Reference proteome</keyword>
<dbReference type="GO" id="GO:0009424">
    <property type="term" value="C:bacterial-type flagellum hook"/>
    <property type="evidence" value="ECO:0007669"/>
    <property type="project" value="UniProtKB-UniRule"/>
</dbReference>
<protein>
    <recommendedName>
        <fullName evidence="5">Flagellar hook-associated protein 2</fullName>
        <shortName evidence="5">HAP2</shortName>
    </recommendedName>
    <alternativeName>
        <fullName evidence="5">Flagellar cap protein</fullName>
    </alternativeName>
</protein>
<dbReference type="Pfam" id="PF02465">
    <property type="entry name" value="FliD_N"/>
    <property type="match status" value="1"/>
</dbReference>
<comment type="similarity">
    <text evidence="1 5">Belongs to the FliD family.</text>
</comment>
<keyword evidence="8" id="KW-0282">Flagellum</keyword>
<evidence type="ECO:0000256" key="1">
    <source>
        <dbReference type="ARBA" id="ARBA00009764"/>
    </source>
</evidence>
<dbReference type="PANTHER" id="PTHR30288">
    <property type="entry name" value="FLAGELLAR CAP/ASSEMBLY PROTEIN FLID"/>
    <property type="match status" value="1"/>
</dbReference>
<dbReference type="GO" id="GO:0005576">
    <property type="term" value="C:extracellular region"/>
    <property type="evidence" value="ECO:0007669"/>
    <property type="project" value="UniProtKB-SubCell"/>
</dbReference>
<dbReference type="EMBL" id="BLJN01000008">
    <property type="protein sequence ID" value="GFE84394.1"/>
    <property type="molecule type" value="Genomic_DNA"/>
</dbReference>
<dbReference type="Pfam" id="PF07195">
    <property type="entry name" value="FliD_C"/>
    <property type="match status" value="1"/>
</dbReference>
<dbReference type="AlphaFoldDB" id="A0A829YLT1"/>
<feature type="domain" description="Flagellar hook-associated protein 2 N-terminal" evidence="6">
    <location>
        <begin position="4"/>
        <end position="99"/>
    </location>
</feature>
<evidence type="ECO:0000259" key="6">
    <source>
        <dbReference type="Pfam" id="PF02465"/>
    </source>
</evidence>
<evidence type="ECO:0000256" key="5">
    <source>
        <dbReference type="RuleBase" id="RU362066"/>
    </source>
</evidence>
<dbReference type="PROSITE" id="PS00018">
    <property type="entry name" value="EF_HAND_1"/>
    <property type="match status" value="1"/>
</dbReference>
<comment type="caution">
    <text evidence="8">The sequence shown here is derived from an EMBL/GenBank/DDBJ whole genome shotgun (WGS) entry which is preliminary data.</text>
</comment>
<keyword evidence="3" id="KW-0175">Coiled coil</keyword>
<comment type="subcellular location">
    <subcellularLocation>
        <location evidence="5">Secreted</location>
    </subcellularLocation>
    <subcellularLocation>
        <location evidence="5">Bacterial flagellum</location>
    </subcellularLocation>
</comment>